<gene>
    <name evidence="1" type="ORF">F5144DRAFT_591365</name>
</gene>
<accession>A0ACB7PFD4</accession>
<reference evidence="1 2" key="1">
    <citation type="journal article" date="2021" name="Nat. Commun.">
        <title>Genetic determinants of endophytism in the Arabidopsis root mycobiome.</title>
        <authorList>
            <person name="Mesny F."/>
            <person name="Miyauchi S."/>
            <person name="Thiergart T."/>
            <person name="Pickel B."/>
            <person name="Atanasova L."/>
            <person name="Karlsson M."/>
            <person name="Huettel B."/>
            <person name="Barry K.W."/>
            <person name="Haridas S."/>
            <person name="Chen C."/>
            <person name="Bauer D."/>
            <person name="Andreopoulos W."/>
            <person name="Pangilinan J."/>
            <person name="LaButti K."/>
            <person name="Riley R."/>
            <person name="Lipzen A."/>
            <person name="Clum A."/>
            <person name="Drula E."/>
            <person name="Henrissat B."/>
            <person name="Kohler A."/>
            <person name="Grigoriev I.V."/>
            <person name="Martin F.M."/>
            <person name="Hacquard S."/>
        </authorList>
    </citation>
    <scope>NUCLEOTIDE SEQUENCE [LARGE SCALE GENOMIC DNA]</scope>
    <source>
        <strain evidence="1 2">MPI-SDFR-AT-0079</strain>
    </source>
</reference>
<organism evidence="1 2">
    <name type="scientific">Chaetomium tenue</name>
    <dbReference type="NCBI Taxonomy" id="1854479"/>
    <lineage>
        <taxon>Eukaryota</taxon>
        <taxon>Fungi</taxon>
        <taxon>Dikarya</taxon>
        <taxon>Ascomycota</taxon>
        <taxon>Pezizomycotina</taxon>
        <taxon>Sordariomycetes</taxon>
        <taxon>Sordariomycetidae</taxon>
        <taxon>Sordariales</taxon>
        <taxon>Chaetomiaceae</taxon>
        <taxon>Chaetomium</taxon>
    </lineage>
</organism>
<sequence>MYRGLRAGNNVWQQLRASGPSCSLQRAAASIATTTGKPRTTITKTITGTGQTRTFASGARDDTTSATEAKTEAEEPPIIFSGIQPTGRPHLGNYLGALKQWKHLQDTAHPDTKLFFCIVDLHAMTTPHARGEMQELKWDMMASLLALGLDPDRCTIFFQSTVPQHAELQWILSCTASTGYLSRMTQWKSKLKLDDNATIETTKGKKTLKHGLFSYPILQAADILLYGTTHVPVGEDQRQHLEFTRECVSNFNYAYKTDLFAAPETLISPFPRIMSLTTPRQKMSKSDSATKSLLHVTSSPKKIIQRISQAVTDGRNEVTYDPENRAGVANLIHLLAGFDPKGRTPEELGETMKGYKISELKQVVIEVLTDELAETRENFVRLSSNKDKLREISAQGTQKARLQAEKIMAKVKDVTGIFE</sequence>
<dbReference type="EMBL" id="JAGIZQ010000003">
    <property type="protein sequence ID" value="KAH6636083.1"/>
    <property type="molecule type" value="Genomic_DNA"/>
</dbReference>
<evidence type="ECO:0000313" key="2">
    <source>
        <dbReference type="Proteomes" id="UP000724584"/>
    </source>
</evidence>
<name>A0ACB7PFD4_9PEZI</name>
<proteinExistence type="predicted"/>
<comment type="caution">
    <text evidence="1">The sequence shown here is derived from an EMBL/GenBank/DDBJ whole genome shotgun (WGS) entry which is preliminary data.</text>
</comment>
<dbReference type="Proteomes" id="UP000724584">
    <property type="component" value="Unassembled WGS sequence"/>
</dbReference>
<evidence type="ECO:0000313" key="1">
    <source>
        <dbReference type="EMBL" id="KAH6636083.1"/>
    </source>
</evidence>
<keyword evidence="2" id="KW-1185">Reference proteome</keyword>
<protein>
    <submittedName>
        <fullName evidence="1">Tryptophanyl-tRNA synthetase</fullName>
    </submittedName>
</protein>